<evidence type="ECO:0000313" key="3">
    <source>
        <dbReference type="Proteomes" id="UP000297716"/>
    </source>
</evidence>
<feature type="compositionally biased region" description="Polar residues" evidence="1">
    <location>
        <begin position="334"/>
        <end position="343"/>
    </location>
</feature>
<name>A0A4Z0YKL4_9PEZI</name>
<keyword evidence="3" id="KW-1185">Reference proteome</keyword>
<proteinExistence type="predicted"/>
<dbReference type="Proteomes" id="UP000297716">
    <property type="component" value="Unassembled WGS sequence"/>
</dbReference>
<dbReference type="AlphaFoldDB" id="A0A4Z0YKL4"/>
<organism evidence="2 3">
    <name type="scientific">Xylaria hypoxylon</name>
    <dbReference type="NCBI Taxonomy" id="37992"/>
    <lineage>
        <taxon>Eukaryota</taxon>
        <taxon>Fungi</taxon>
        <taxon>Dikarya</taxon>
        <taxon>Ascomycota</taxon>
        <taxon>Pezizomycotina</taxon>
        <taxon>Sordariomycetes</taxon>
        <taxon>Xylariomycetidae</taxon>
        <taxon>Xylariales</taxon>
        <taxon>Xylariaceae</taxon>
        <taxon>Xylaria</taxon>
    </lineage>
</organism>
<feature type="compositionally biased region" description="Polar residues" evidence="1">
    <location>
        <begin position="256"/>
        <end position="282"/>
    </location>
</feature>
<feature type="region of interest" description="Disordered" evidence="1">
    <location>
        <begin position="1"/>
        <end position="44"/>
    </location>
</feature>
<feature type="region of interest" description="Disordered" evidence="1">
    <location>
        <begin position="314"/>
        <end position="343"/>
    </location>
</feature>
<sequence>MASKFPGPTTLSTGFQYSGDSGPKTPEPFAPGGDQESLPPPRPRLRLKRRHVSQLNAPTQQFLASIAAADVPIPSVEDVDREMMDTLPELHVEDFDNIDDCGRPTPRKFSPPKTPALDFAPSLVSTKYPDWYSDSPWSDSDLESSPDYESSRPSTAFSTQTSSSLFSIYSTITDDASCISPDLEATEFLQKAEVAENALLHSGQDKPRKAPWTRAMSAHLWATYMLYLSDPRVTPIRLGKSCIPPHGVCARVARQAQRSWKGSKPQQTGQARSGSSTPTVESTKTYIRWPHTGGTTRAHLRELCKIKATNKPGRYLSRSPTPFNKAANRRWNRRSTPARSPSVFSAQDMAMSLALSTSDTMQPHGPLAQLTSSQLLPISAYGFQSQTTSSRELHQEEPIPKTPVKNRVLEEPFMETDASSQHDLARLGSPFLAKSYGPSSSSSITAKITLPKQSNTVGPRRLLKSPVRLTRSRSGTQKRRSVKGHEEKPWKRPSLAAAFFREGSRNAEGLVPGANADSQTTQSPSKHTTSDRPPQQTPFEIASTDLPEIRTAESRPFVAFAEPFQASPSRPPRLGSPFSAASSSYSFPNRLSSASNFSLAAWRKPFATVQQSPQPIADTPTPTRSSLASRLAYLDQRLKELRNRGTDRRRSQSPM</sequence>
<feature type="region of interest" description="Disordered" evidence="1">
    <location>
        <begin position="507"/>
        <end position="547"/>
    </location>
</feature>
<gene>
    <name evidence="2" type="ORF">E0Z10_g4642</name>
</gene>
<feature type="region of interest" description="Disordered" evidence="1">
    <location>
        <begin position="255"/>
        <end position="282"/>
    </location>
</feature>
<feature type="compositionally biased region" description="Polar residues" evidence="1">
    <location>
        <begin position="437"/>
        <end position="457"/>
    </location>
</feature>
<accession>A0A4Z0YKL4</accession>
<dbReference type="STRING" id="37992.A0A4Z0YKL4"/>
<comment type="caution">
    <text evidence="2">The sequence shown here is derived from an EMBL/GenBank/DDBJ whole genome shotgun (WGS) entry which is preliminary data.</text>
</comment>
<feature type="region of interest" description="Disordered" evidence="1">
    <location>
        <begin position="562"/>
        <end position="582"/>
    </location>
</feature>
<dbReference type="EMBL" id="SKBN01000075">
    <property type="protein sequence ID" value="TGJ84107.1"/>
    <property type="molecule type" value="Genomic_DNA"/>
</dbReference>
<evidence type="ECO:0000256" key="1">
    <source>
        <dbReference type="SAM" id="MobiDB-lite"/>
    </source>
</evidence>
<feature type="region of interest" description="Disordered" evidence="1">
    <location>
        <begin position="435"/>
        <end position="494"/>
    </location>
</feature>
<reference evidence="2 3" key="1">
    <citation type="submission" date="2019-03" db="EMBL/GenBank/DDBJ databases">
        <title>Draft genome sequence of Xylaria hypoxylon DSM 108379, a ubiquitous saprotrophic-parasitic fungi on hardwood.</title>
        <authorList>
            <person name="Buettner E."/>
            <person name="Leonhardt S."/>
            <person name="Gebauer A.M."/>
            <person name="Liers C."/>
            <person name="Hofrichter M."/>
            <person name="Kellner H."/>
        </authorList>
    </citation>
    <scope>NUCLEOTIDE SEQUENCE [LARGE SCALE GENOMIC DNA]</scope>
    <source>
        <strain evidence="2 3">DSM 108379</strain>
    </source>
</reference>
<protein>
    <submittedName>
        <fullName evidence="2">Uncharacterized protein</fullName>
    </submittedName>
</protein>
<feature type="compositionally biased region" description="Polar residues" evidence="1">
    <location>
        <begin position="516"/>
        <end position="538"/>
    </location>
</feature>
<evidence type="ECO:0000313" key="2">
    <source>
        <dbReference type="EMBL" id="TGJ84107.1"/>
    </source>
</evidence>
<feature type="compositionally biased region" description="Polar residues" evidence="1">
    <location>
        <begin position="9"/>
        <end position="19"/>
    </location>
</feature>
<dbReference type="OrthoDB" id="419770at2759"/>